<evidence type="ECO:0000313" key="8">
    <source>
        <dbReference type="EMBL" id="KPP70228.1"/>
    </source>
</evidence>
<dbReference type="CDD" id="cd11304">
    <property type="entry name" value="Cadherin_repeat"/>
    <property type="match status" value="1"/>
</dbReference>
<dbReference type="GO" id="GO:0016342">
    <property type="term" value="C:catenin complex"/>
    <property type="evidence" value="ECO:0007669"/>
    <property type="project" value="TreeGrafter"/>
</dbReference>
<dbReference type="GO" id="GO:0045296">
    <property type="term" value="F:cadherin binding"/>
    <property type="evidence" value="ECO:0007669"/>
    <property type="project" value="TreeGrafter"/>
</dbReference>
<dbReference type="PANTHER" id="PTHR24027">
    <property type="entry name" value="CADHERIN-23"/>
    <property type="match status" value="1"/>
</dbReference>
<dbReference type="GO" id="GO:0034332">
    <property type="term" value="P:adherens junction organization"/>
    <property type="evidence" value="ECO:0007669"/>
    <property type="project" value="TreeGrafter"/>
</dbReference>
<dbReference type="SUPFAM" id="SSF49313">
    <property type="entry name" value="Cadherin-like"/>
    <property type="match status" value="2"/>
</dbReference>
<dbReference type="GO" id="GO:0044331">
    <property type="term" value="P:cell-cell adhesion mediated by cadherin"/>
    <property type="evidence" value="ECO:0007669"/>
    <property type="project" value="TreeGrafter"/>
</dbReference>
<keyword evidence="2" id="KW-0677">Repeat</keyword>
<dbReference type="Pfam" id="PF00028">
    <property type="entry name" value="Cadherin"/>
    <property type="match status" value="1"/>
</dbReference>
<evidence type="ECO:0000256" key="4">
    <source>
        <dbReference type="ARBA" id="ARBA00023136"/>
    </source>
</evidence>
<dbReference type="AlphaFoldDB" id="A0A0P7VAU4"/>
<dbReference type="InterPro" id="IPR002126">
    <property type="entry name" value="Cadherin-like_dom"/>
</dbReference>
<evidence type="ECO:0000256" key="3">
    <source>
        <dbReference type="ARBA" id="ARBA00022837"/>
    </source>
</evidence>
<gene>
    <name evidence="8" type="ORF">Z043_110957</name>
</gene>
<feature type="domain" description="Cadherin" evidence="7">
    <location>
        <begin position="226"/>
        <end position="330"/>
    </location>
</feature>
<dbReference type="InterPro" id="IPR039808">
    <property type="entry name" value="Cadherin"/>
</dbReference>
<dbReference type="GO" id="GO:0005912">
    <property type="term" value="C:adherens junction"/>
    <property type="evidence" value="ECO:0007669"/>
    <property type="project" value="TreeGrafter"/>
</dbReference>
<feature type="domain" description="Cadherin" evidence="7">
    <location>
        <begin position="371"/>
        <end position="445"/>
    </location>
</feature>
<feature type="compositionally biased region" description="Acidic residues" evidence="6">
    <location>
        <begin position="642"/>
        <end position="654"/>
    </location>
</feature>
<evidence type="ECO:0000256" key="1">
    <source>
        <dbReference type="ARBA" id="ARBA00004370"/>
    </source>
</evidence>
<dbReference type="InterPro" id="IPR015919">
    <property type="entry name" value="Cadherin-like_sf"/>
</dbReference>
<evidence type="ECO:0000256" key="2">
    <source>
        <dbReference type="ARBA" id="ARBA00022737"/>
    </source>
</evidence>
<dbReference type="PRINTS" id="PR00205">
    <property type="entry name" value="CADHERIN"/>
</dbReference>
<accession>A0A0P7VAU4</accession>
<feature type="compositionally biased region" description="Polar residues" evidence="6">
    <location>
        <begin position="570"/>
        <end position="586"/>
    </location>
</feature>
<name>A0A0P7VAU4_SCLFO</name>
<protein>
    <recommendedName>
        <fullName evidence="7">Cadherin domain-containing protein</fullName>
    </recommendedName>
</protein>
<evidence type="ECO:0000313" key="9">
    <source>
        <dbReference type="Proteomes" id="UP000034805"/>
    </source>
</evidence>
<evidence type="ECO:0000256" key="6">
    <source>
        <dbReference type="SAM" id="MobiDB-lite"/>
    </source>
</evidence>
<keyword evidence="4" id="KW-0472">Membrane</keyword>
<dbReference type="GO" id="GO:0008013">
    <property type="term" value="F:beta-catenin binding"/>
    <property type="evidence" value="ECO:0007669"/>
    <property type="project" value="TreeGrafter"/>
</dbReference>
<feature type="region of interest" description="Disordered" evidence="6">
    <location>
        <begin position="630"/>
        <end position="694"/>
    </location>
</feature>
<comment type="caution">
    <text evidence="8">The sequence shown here is derived from an EMBL/GenBank/DDBJ whole genome shotgun (WGS) entry which is preliminary data.</text>
</comment>
<feature type="compositionally biased region" description="Basic and acidic residues" evidence="6">
    <location>
        <begin position="596"/>
        <end position="611"/>
    </location>
</feature>
<feature type="compositionally biased region" description="Basic and acidic residues" evidence="6">
    <location>
        <begin position="671"/>
        <end position="682"/>
    </location>
</feature>
<dbReference type="GO" id="GO:0000902">
    <property type="term" value="P:cell morphogenesis"/>
    <property type="evidence" value="ECO:0007669"/>
    <property type="project" value="TreeGrafter"/>
</dbReference>
<dbReference type="GO" id="GO:0016339">
    <property type="term" value="P:calcium-dependent cell-cell adhesion via plasma membrane cell adhesion molecules"/>
    <property type="evidence" value="ECO:0007669"/>
    <property type="project" value="TreeGrafter"/>
</dbReference>
<organism evidence="8 9">
    <name type="scientific">Scleropages formosus</name>
    <name type="common">Asian bonytongue</name>
    <name type="synonym">Osteoglossum formosum</name>
    <dbReference type="NCBI Taxonomy" id="113540"/>
    <lineage>
        <taxon>Eukaryota</taxon>
        <taxon>Metazoa</taxon>
        <taxon>Chordata</taxon>
        <taxon>Craniata</taxon>
        <taxon>Vertebrata</taxon>
        <taxon>Euteleostomi</taxon>
        <taxon>Actinopterygii</taxon>
        <taxon>Neopterygii</taxon>
        <taxon>Teleostei</taxon>
        <taxon>Osteoglossocephala</taxon>
        <taxon>Osteoglossomorpha</taxon>
        <taxon>Osteoglossiformes</taxon>
        <taxon>Osteoglossidae</taxon>
        <taxon>Scleropages</taxon>
    </lineage>
</organism>
<dbReference type="SMART" id="SM00112">
    <property type="entry name" value="CA"/>
    <property type="match status" value="1"/>
</dbReference>
<evidence type="ECO:0000259" key="7">
    <source>
        <dbReference type="PROSITE" id="PS50268"/>
    </source>
</evidence>
<dbReference type="GO" id="GO:0005509">
    <property type="term" value="F:calcium ion binding"/>
    <property type="evidence" value="ECO:0007669"/>
    <property type="project" value="UniProtKB-UniRule"/>
</dbReference>
<feature type="region of interest" description="Disordered" evidence="6">
    <location>
        <begin position="562"/>
        <end position="611"/>
    </location>
</feature>
<comment type="subcellular location">
    <subcellularLocation>
        <location evidence="1">Membrane</location>
    </subcellularLocation>
</comment>
<sequence>GSVKLRYHGADVRWVLESPLRRPAPSCPEGESPSLSLRSGTFCLEWLALGSVEQLRDSDTEMALVLGRFGASVLHLVDLLHGRRQGPRSAARLNNTGSTMAMIREFSARQAMRGGTERMPQEVERRSHGGRLGWTREVRLYAKAMQGPVVCPPETDVTVQENNTIGSIVTTFNILDGVTLTVTTNPMDAFEMKGQNLVTTKVLDYEETMRVIVIVENVNDNPPVFEKSHFTISVNELTPKGTSVARIEAEDLDSSTLYYHLEPEMDAYFSLESSTNPNILVAKHLDYDIIQRETMVIHVQDSPEGGLDVFSSSATITINIVDIDNRPPWFQPCTEMMVDLAKICINSGYRGTVNLTEQASGPLTLLPSPVYAVDGDTSRNEAIGNEDGIFDISPNNGNVTMLKAADVPGPIILTVLAVQVVNSNQFATTTVVFTVVKRSIHPPKFVKQRYDGYISSDSELGSMVLEKNSQRPLRVQATDEDFASIRAVDSSNGEADTAAIYVEVLPEGSTVPTGLYHMEDMAALGASLAAVVLLCLVNDGDTGSLSKVPQEIDLRLDTMTGAKAKEASSPEKTTPVTSQSQFNTFLHDTGSLAGSEKADSEKEVKPILTKERRNEDGYKSVWFKEDIDPGAKEEVVIIPDNGEQEDDDDDDDSFEGEHSPVTVPKVMFADGQKDEKKADKNRASALEEEDGMDL</sequence>
<keyword evidence="3 5" id="KW-0106">Calcium</keyword>
<dbReference type="GO" id="GO:0007156">
    <property type="term" value="P:homophilic cell adhesion via plasma membrane adhesion molecules"/>
    <property type="evidence" value="ECO:0007669"/>
    <property type="project" value="InterPro"/>
</dbReference>
<proteinExistence type="predicted"/>
<dbReference type="GO" id="GO:0016477">
    <property type="term" value="P:cell migration"/>
    <property type="evidence" value="ECO:0007669"/>
    <property type="project" value="TreeGrafter"/>
</dbReference>
<feature type="non-terminal residue" evidence="8">
    <location>
        <position position="1"/>
    </location>
</feature>
<dbReference type="GO" id="GO:0007043">
    <property type="term" value="P:cell-cell junction assembly"/>
    <property type="evidence" value="ECO:0007669"/>
    <property type="project" value="TreeGrafter"/>
</dbReference>
<evidence type="ECO:0000256" key="5">
    <source>
        <dbReference type="PROSITE-ProRule" id="PRU00043"/>
    </source>
</evidence>
<dbReference type="Proteomes" id="UP000034805">
    <property type="component" value="Unassembled WGS sequence"/>
</dbReference>
<dbReference type="STRING" id="113540.ENSSFOP00015049668"/>
<dbReference type="PANTHER" id="PTHR24027:SF414">
    <property type="entry name" value="CADHERIN-RELATED FAMILY MEMBER 5 ISOFORM X1"/>
    <property type="match status" value="1"/>
</dbReference>
<dbReference type="PROSITE" id="PS50268">
    <property type="entry name" value="CADHERIN_2"/>
    <property type="match status" value="2"/>
</dbReference>
<dbReference type="EMBL" id="JARO02003573">
    <property type="protein sequence ID" value="KPP70228.1"/>
    <property type="molecule type" value="Genomic_DNA"/>
</dbReference>
<dbReference type="Gene3D" id="2.60.40.60">
    <property type="entry name" value="Cadherins"/>
    <property type="match status" value="1"/>
</dbReference>
<reference evidence="8 9" key="1">
    <citation type="submission" date="2015-08" db="EMBL/GenBank/DDBJ databases">
        <title>The genome of the Asian arowana (Scleropages formosus).</title>
        <authorList>
            <person name="Tan M.H."/>
            <person name="Gan H.M."/>
            <person name="Croft L.J."/>
            <person name="Austin C.M."/>
        </authorList>
    </citation>
    <scope>NUCLEOTIDE SEQUENCE [LARGE SCALE GENOMIC DNA]</scope>
    <source>
        <strain evidence="8">Aro1</strain>
    </source>
</reference>